<comment type="caution">
    <text evidence="1">The sequence shown here is derived from an EMBL/GenBank/DDBJ whole genome shotgun (WGS) entry which is preliminary data.</text>
</comment>
<dbReference type="AlphaFoldDB" id="A0A3L7E0Y5"/>
<organism evidence="1 2">
    <name type="scientific">Seongchinamella sediminis</name>
    <dbReference type="NCBI Taxonomy" id="2283635"/>
    <lineage>
        <taxon>Bacteria</taxon>
        <taxon>Pseudomonadati</taxon>
        <taxon>Pseudomonadota</taxon>
        <taxon>Gammaproteobacteria</taxon>
        <taxon>Cellvibrionales</taxon>
        <taxon>Halieaceae</taxon>
        <taxon>Seongchinamella</taxon>
    </lineage>
</organism>
<dbReference type="InterPro" id="IPR042557">
    <property type="entry name" value="SCO4226"/>
</dbReference>
<sequence length="87" mass="10027">MALYLVERDFSQEVNMSAEELEQIKQVTSELGADWLYTFLSADKKKSYCIYEATDTDQLMKQAQVVGLPINEIVEVSRMWPGEGFNR</sequence>
<proteinExistence type="predicted"/>
<evidence type="ECO:0000313" key="2">
    <source>
        <dbReference type="Proteomes" id="UP000265509"/>
    </source>
</evidence>
<dbReference type="EMBL" id="QRAN01000005">
    <property type="protein sequence ID" value="RLQ22585.1"/>
    <property type="molecule type" value="Genomic_DNA"/>
</dbReference>
<dbReference type="OrthoDB" id="9800027at2"/>
<evidence type="ECO:0000313" key="1">
    <source>
        <dbReference type="EMBL" id="RLQ22585.1"/>
    </source>
</evidence>
<accession>A0A3L7E0Y5</accession>
<dbReference type="Proteomes" id="UP000265509">
    <property type="component" value="Unassembled WGS sequence"/>
</dbReference>
<keyword evidence="2" id="KW-1185">Reference proteome</keyword>
<dbReference type="Gene3D" id="3.30.70.3090">
    <property type="entry name" value="ORF SCO4226, nickel-binding ferredoxin-like monomer"/>
    <property type="match status" value="1"/>
</dbReference>
<name>A0A3L7E0Y5_9GAMM</name>
<dbReference type="InterPro" id="IPR025336">
    <property type="entry name" value="SCO4226-like"/>
</dbReference>
<dbReference type="RefSeq" id="WP_117953356.1">
    <property type="nucleotide sequence ID" value="NZ_QRAN01000005.1"/>
</dbReference>
<reference evidence="1 2" key="1">
    <citation type="submission" date="2018-07" db="EMBL/GenBank/DDBJ databases">
        <title>Halioglobus sp. genome submission.</title>
        <authorList>
            <person name="Ye M.-Q."/>
            <person name="Du Z.-J."/>
        </authorList>
    </citation>
    <scope>NUCLEOTIDE SEQUENCE [LARGE SCALE GENOMIC DNA]</scope>
    <source>
        <strain evidence="1 2">U0301</strain>
    </source>
</reference>
<gene>
    <name evidence="1" type="ORF">DWB85_06255</name>
</gene>
<protein>
    <submittedName>
        <fullName evidence="1">DUF4242 domain-containing protein</fullName>
    </submittedName>
</protein>
<dbReference type="Pfam" id="PF14026">
    <property type="entry name" value="SCO4226-like"/>
    <property type="match status" value="1"/>
</dbReference>